<keyword evidence="1" id="KW-0732">Signal</keyword>
<dbReference type="InterPro" id="IPR008930">
    <property type="entry name" value="Terpenoid_cyclase/PrenylTrfase"/>
</dbReference>
<sequence>MVKNGIFLANVSLSNCNNINSTVQLVATVTDSNQESETLAIEYSPKGPELEIIPSRPFVTKDTKEIYLYIRYLSKLSTNERLYVEEHCVSKNRNYNGRVSHPHAQEHQGFYAVKLEVNENCLVNIIKAAVKTNGEAKKGPEEMLALPFIHDSDKIHFNWISVRKPLKFIYREGDVFEAKVEHLNDLNYAVVCDGQLKRYEQITTGRLSIEVTGSLNGICTFYVYSASASDNKFDMWTFMADTEKCPNSKFGIALSKNHIQVGENIDVTLTGTPHSLALLRVIDSRLETFLTHHLHNKRNKLFFFPEFSKPDLSNQNSFISGLVDSKELFGNTVKVCKDAASVLIDCNLNFCTGKSGISDTCLGMLKSECGGKINNMVMGPLTDGTPATTSVTRLHNVLMSSAFDFVGNKAEETKQVPVQDDPISNTPVPTQDKTTKDFIREFFPEVWLFEDYVIPESGKHSLTLQGQHSVTKFVLQSGFWTNGRQNMCKTGIHNIQIERKIYMNVDIPLHVYENETIQARITVSGDHTESKQLSICFDFFSPLVCGDVGSNGMLGEVEYSQITLEPGQSVIKTIFVKFLKTGDHKLTFKLVDNPTFSVGRWHCRDDGLYVHDRIQLNVRVGNRVDLDEHFRKMVLQRPISRPTMLLMDAGGPQMVDVIEFEKDFMENGTMLADVKVQSNENIYNSEMELSEWEYSLVESKPKKNRLRLLSRQRRDLTVSYGLGSVIKGLSQLTYQKIRQNKEDEEYNTAIGSLLSELLTYSDCHSGHQNPACGFGEYGAPSTPFQRDPLLSLLATSLLCEQNAAEQYVCGPMEYFKELAKTLPLHRQPSYVDGMSFKEEKDRKDFLLALISWVGRDCKKYECVSNSTAWKDIYTIRFDEAGQNYRDMRVDAALARVVTTSTAIIKKDRLMQKADLNQVPFWRVNLKNEENGPADIMEDSVQKNADVLANSLGMLAFTTKDDDYNYWKNLIDFDKLSKWLVEQQDSNGQYGSPVGTYFGLRALYVYGKHQIGHRLTRHLMGNISVEGESAGRTFNETDLPLALSLPTSAKKVHVSSFGDSPLVLGVRVLTEKRKRSKRDPNDIYPVEIKLRQRRNPNNSFTQVVTITPHSALLKTIQIEHGLFTGFTSKKEYFSTDVTVIRPIEFSHTAAHFVLGGLQKDSPATYELTINEPSNGYIPENLAPIAVVARMNGIVGVLVIGAEELDFFGNFRRKREVRTLLESKSESSVVETVCLDNGACTCAEVTCETECTNCKSTSVDQLCSEFKERGFAVIFRIVSTRTEQRLGANYDVYDVKILEWYGGDKEPETFSIWLRECNTQCHLMTRQNTDKARYLLIGNPEGIFYGSQSANSSPDLLRKHYLVRDGDRLARSMDCYSTFSQFQDADCVRA</sequence>
<reference evidence="4" key="1">
    <citation type="submission" date="2020-09" db="EMBL/GenBank/DDBJ databases">
        <authorList>
            <person name="Kikuchi T."/>
        </authorList>
    </citation>
    <scope>NUCLEOTIDE SEQUENCE</scope>
    <source>
        <strain evidence="4">Ka4C1</strain>
    </source>
</reference>
<dbReference type="Proteomes" id="UP000582659">
    <property type="component" value="Unassembled WGS sequence"/>
</dbReference>
<dbReference type="InterPro" id="IPR050473">
    <property type="entry name" value="A2M/Complement_sys"/>
</dbReference>
<dbReference type="EMBL" id="CAJFCV020000006">
    <property type="protein sequence ID" value="CAG9129800.1"/>
    <property type="molecule type" value="Genomic_DNA"/>
</dbReference>
<dbReference type="Gene3D" id="1.50.10.20">
    <property type="match status" value="1"/>
</dbReference>
<evidence type="ECO:0000256" key="2">
    <source>
        <dbReference type="ARBA" id="ARBA00022966"/>
    </source>
</evidence>
<dbReference type="PANTHER" id="PTHR11412:SF136">
    <property type="entry name" value="CD109 ANTIGEN"/>
    <property type="match status" value="1"/>
</dbReference>
<gene>
    <name evidence="4" type="ORF">BXYJ_LOCUS14275</name>
</gene>
<proteinExistence type="predicted"/>
<organism evidence="4 5">
    <name type="scientific">Bursaphelenchus xylophilus</name>
    <name type="common">Pinewood nematode worm</name>
    <name type="synonym">Aphelenchoides xylophilus</name>
    <dbReference type="NCBI Taxonomy" id="6326"/>
    <lineage>
        <taxon>Eukaryota</taxon>
        <taxon>Metazoa</taxon>
        <taxon>Ecdysozoa</taxon>
        <taxon>Nematoda</taxon>
        <taxon>Chromadorea</taxon>
        <taxon>Rhabditida</taxon>
        <taxon>Tylenchina</taxon>
        <taxon>Tylenchomorpha</taxon>
        <taxon>Aphelenchoidea</taxon>
        <taxon>Aphelenchoididae</taxon>
        <taxon>Bursaphelenchus</taxon>
    </lineage>
</organism>
<dbReference type="OrthoDB" id="9998011at2759"/>
<evidence type="ECO:0000313" key="4">
    <source>
        <dbReference type="EMBL" id="CAD5234184.1"/>
    </source>
</evidence>
<dbReference type="InterPro" id="IPR001134">
    <property type="entry name" value="Netrin_domain"/>
</dbReference>
<dbReference type="Proteomes" id="UP000659654">
    <property type="component" value="Unassembled WGS sequence"/>
</dbReference>
<protein>
    <submittedName>
        <fullName evidence="4">(pine wood nematode) hypothetical protein</fullName>
    </submittedName>
</protein>
<feature type="domain" description="NTR" evidence="3">
    <location>
        <begin position="1245"/>
        <end position="1385"/>
    </location>
</feature>
<evidence type="ECO:0000313" key="5">
    <source>
        <dbReference type="Proteomes" id="UP000659654"/>
    </source>
</evidence>
<dbReference type="EMBL" id="CAJFDI010000006">
    <property type="protein sequence ID" value="CAD5234184.1"/>
    <property type="molecule type" value="Genomic_DNA"/>
</dbReference>
<dbReference type="PANTHER" id="PTHR11412">
    <property type="entry name" value="MACROGLOBULIN / COMPLEMENT"/>
    <property type="match status" value="1"/>
</dbReference>
<keyword evidence="2" id="KW-0882">Thioester bond</keyword>
<accession>A0A7I8X123</accession>
<comment type="caution">
    <text evidence="4">The sequence shown here is derived from an EMBL/GenBank/DDBJ whole genome shotgun (WGS) entry which is preliminary data.</text>
</comment>
<dbReference type="PROSITE" id="PS50189">
    <property type="entry name" value="NTR"/>
    <property type="match status" value="1"/>
</dbReference>
<name>A0A7I8X123_BURXY</name>
<dbReference type="SUPFAM" id="SSF48239">
    <property type="entry name" value="Terpenoid cyclases/Protein prenyltransferases"/>
    <property type="match status" value="1"/>
</dbReference>
<evidence type="ECO:0000259" key="3">
    <source>
        <dbReference type="PROSITE" id="PS50189"/>
    </source>
</evidence>
<evidence type="ECO:0000256" key="1">
    <source>
        <dbReference type="ARBA" id="ARBA00022729"/>
    </source>
</evidence>
<keyword evidence="5" id="KW-1185">Reference proteome</keyword>